<dbReference type="EMBL" id="CP136920">
    <property type="protein sequence ID" value="WOO42706.1"/>
    <property type="molecule type" value="Genomic_DNA"/>
</dbReference>
<sequence length="112" mass="13494">MKRYGCVIGVKEEKLEEYLELHRNVWPAVEDKMHECNIRNFTIFLRRLPDGKPYLFCYFEYVGENYEADMAKNAADETTQKWWSICKPCQEPLADREEGEWWANMEEIVHHC</sequence>
<dbReference type="Gene3D" id="3.30.70.100">
    <property type="match status" value="1"/>
</dbReference>
<keyword evidence="1" id="KW-0413">Isomerase</keyword>
<dbReference type="Proteomes" id="UP001304300">
    <property type="component" value="Chromosome"/>
</dbReference>
<evidence type="ECO:0000313" key="2">
    <source>
        <dbReference type="Proteomes" id="UP001304300"/>
    </source>
</evidence>
<dbReference type="InterPro" id="IPR011008">
    <property type="entry name" value="Dimeric_a/b-barrel"/>
</dbReference>
<dbReference type="EC" id="5.1.3.32" evidence="1"/>
<dbReference type="SUPFAM" id="SSF54909">
    <property type="entry name" value="Dimeric alpha+beta barrel"/>
    <property type="match status" value="1"/>
</dbReference>
<keyword evidence="2" id="KW-1185">Reference proteome</keyword>
<dbReference type="KEGG" id="puo:RZN69_06350"/>
<proteinExistence type="predicted"/>
<dbReference type="RefSeq" id="WP_317835232.1">
    <property type="nucleotide sequence ID" value="NZ_CP136920.1"/>
</dbReference>
<dbReference type="Pfam" id="PF05336">
    <property type="entry name" value="rhaM"/>
    <property type="match status" value="1"/>
</dbReference>
<dbReference type="GO" id="GO:0062192">
    <property type="term" value="F:L-rhamnose mutarotase activity"/>
    <property type="evidence" value="ECO:0007669"/>
    <property type="project" value="UniProtKB-EC"/>
</dbReference>
<gene>
    <name evidence="1" type="ORF">RZN69_06350</name>
</gene>
<reference evidence="1 2" key="1">
    <citation type="submission" date="2023-10" db="EMBL/GenBank/DDBJ databases">
        <title>Rubellicoccus peritrichatus gen. nov., sp. nov., isolated from an algae of coral reef tank.</title>
        <authorList>
            <person name="Luo J."/>
        </authorList>
    </citation>
    <scope>NUCLEOTIDE SEQUENCE [LARGE SCALE GENOMIC DNA]</scope>
    <source>
        <strain evidence="1 2">CR14</strain>
    </source>
</reference>
<name>A0AAQ3QUS3_9BACT</name>
<dbReference type="PANTHER" id="PTHR34389">
    <property type="entry name" value="L-RHAMNOSE MUTAROTASE"/>
    <property type="match status" value="1"/>
</dbReference>
<evidence type="ECO:0000313" key="1">
    <source>
        <dbReference type="EMBL" id="WOO42706.1"/>
    </source>
</evidence>
<organism evidence="1 2">
    <name type="scientific">Rubellicoccus peritrichatus</name>
    <dbReference type="NCBI Taxonomy" id="3080537"/>
    <lineage>
        <taxon>Bacteria</taxon>
        <taxon>Pseudomonadati</taxon>
        <taxon>Verrucomicrobiota</taxon>
        <taxon>Opitutia</taxon>
        <taxon>Puniceicoccales</taxon>
        <taxon>Cerasicoccaceae</taxon>
        <taxon>Rubellicoccus</taxon>
    </lineage>
</organism>
<accession>A0AAQ3QUS3</accession>
<dbReference type="PANTHER" id="PTHR34389:SF2">
    <property type="entry name" value="L-RHAMNOSE MUTAROTASE"/>
    <property type="match status" value="1"/>
</dbReference>
<protein>
    <submittedName>
        <fullName evidence="1">L-rhamnose mutarotase</fullName>
        <ecNumber evidence="1">5.1.3.32</ecNumber>
    </submittedName>
</protein>
<dbReference type="InterPro" id="IPR008000">
    <property type="entry name" value="Rham/fucose_mutarotase"/>
</dbReference>
<dbReference type="AlphaFoldDB" id="A0AAQ3QUS3"/>